<proteinExistence type="inferred from homology"/>
<evidence type="ECO:0000313" key="5">
    <source>
        <dbReference type="Proteomes" id="UP001172142"/>
    </source>
</evidence>
<dbReference type="SUPFAM" id="SSF52402">
    <property type="entry name" value="Adenine nucleotide alpha hydrolases-like"/>
    <property type="match status" value="1"/>
</dbReference>
<evidence type="ECO:0000256" key="2">
    <source>
        <dbReference type="PIRNR" id="PIRNR006276"/>
    </source>
</evidence>
<accession>A0ABT8NI67</accession>
<dbReference type="PIRSF" id="PIRSF006276">
    <property type="entry name" value="UspA"/>
    <property type="match status" value="1"/>
</dbReference>
<dbReference type="Pfam" id="PF00582">
    <property type="entry name" value="Usp"/>
    <property type="match status" value="1"/>
</dbReference>
<evidence type="ECO:0000256" key="1">
    <source>
        <dbReference type="ARBA" id="ARBA00008791"/>
    </source>
</evidence>
<dbReference type="PANTHER" id="PTHR46268">
    <property type="entry name" value="STRESS RESPONSE PROTEIN NHAX"/>
    <property type="match status" value="1"/>
</dbReference>
<dbReference type="InterPro" id="IPR006016">
    <property type="entry name" value="UspA"/>
</dbReference>
<reference evidence="4 5" key="1">
    <citation type="submission" date="2023-07" db="EMBL/GenBank/DDBJ databases">
        <title>Novel species in genus Planococcus.</title>
        <authorList>
            <person name="Ning S."/>
        </authorList>
    </citation>
    <scope>NUCLEOTIDE SEQUENCE [LARGE SCALE GENOMIC DNA]</scope>
    <source>
        <strain evidence="4 5">N017</strain>
    </source>
</reference>
<gene>
    <name evidence="4" type="ORF">QWY13_16820</name>
</gene>
<dbReference type="InterPro" id="IPR006015">
    <property type="entry name" value="Universal_stress_UspA"/>
</dbReference>
<dbReference type="InterPro" id="IPR014729">
    <property type="entry name" value="Rossmann-like_a/b/a_fold"/>
</dbReference>
<sequence length="160" mass="17829">MTLAYKRILVAVDGSDVAEWAFRKSVGIAQRNNAILNLIFVIDTRSFTAVKFNELDIEEQAYEFARDLLDKYKKEAEAAGIGQVNAIVTPGSPKKVISRDFAKQVEADLIVCGATGMNAFERYLMGSVSQHIVRNSSCDVLVVRMDESDQAEEQKKSDFE</sequence>
<dbReference type="Proteomes" id="UP001172142">
    <property type="component" value="Unassembled WGS sequence"/>
</dbReference>
<organism evidence="4 5">
    <name type="scientific">Planococcus shenhongbingii</name>
    <dbReference type="NCBI Taxonomy" id="3058398"/>
    <lineage>
        <taxon>Bacteria</taxon>
        <taxon>Bacillati</taxon>
        <taxon>Bacillota</taxon>
        <taxon>Bacilli</taxon>
        <taxon>Bacillales</taxon>
        <taxon>Caryophanaceae</taxon>
        <taxon>Planococcus</taxon>
    </lineage>
</organism>
<dbReference type="Gene3D" id="3.40.50.620">
    <property type="entry name" value="HUPs"/>
    <property type="match status" value="1"/>
</dbReference>
<dbReference type="RefSeq" id="WP_301857445.1">
    <property type="nucleotide sequence ID" value="NZ_JAUJWU010000005.1"/>
</dbReference>
<evidence type="ECO:0000313" key="4">
    <source>
        <dbReference type="EMBL" id="MDN7247145.1"/>
    </source>
</evidence>
<keyword evidence="5" id="KW-1185">Reference proteome</keyword>
<feature type="domain" description="UspA" evidence="3">
    <location>
        <begin position="5"/>
        <end position="144"/>
    </location>
</feature>
<evidence type="ECO:0000259" key="3">
    <source>
        <dbReference type="Pfam" id="PF00582"/>
    </source>
</evidence>
<protein>
    <recommendedName>
        <fullName evidence="2">Universal stress protein</fullName>
    </recommendedName>
</protein>
<comment type="caution">
    <text evidence="4">The sequence shown here is derived from an EMBL/GenBank/DDBJ whole genome shotgun (WGS) entry which is preliminary data.</text>
</comment>
<dbReference type="PANTHER" id="PTHR46268:SF6">
    <property type="entry name" value="UNIVERSAL STRESS PROTEIN UP12"/>
    <property type="match status" value="1"/>
</dbReference>
<dbReference type="PRINTS" id="PR01438">
    <property type="entry name" value="UNVRSLSTRESS"/>
</dbReference>
<dbReference type="CDD" id="cd00293">
    <property type="entry name" value="USP-like"/>
    <property type="match status" value="1"/>
</dbReference>
<comment type="subcellular location">
    <subcellularLocation>
        <location evidence="2">Cytoplasm</location>
    </subcellularLocation>
</comment>
<keyword evidence="2" id="KW-0963">Cytoplasm</keyword>
<dbReference type="EMBL" id="JAUJWU010000005">
    <property type="protein sequence ID" value="MDN7247145.1"/>
    <property type="molecule type" value="Genomic_DNA"/>
</dbReference>
<comment type="similarity">
    <text evidence="1 2">Belongs to the universal stress protein A family.</text>
</comment>
<name>A0ABT8NI67_9BACL</name>